<dbReference type="Pfam" id="PF00355">
    <property type="entry name" value="Rieske"/>
    <property type="match status" value="1"/>
</dbReference>
<evidence type="ECO:0000256" key="2">
    <source>
        <dbReference type="ARBA" id="ARBA00022723"/>
    </source>
</evidence>
<keyword evidence="3" id="KW-0408">Iron</keyword>
<evidence type="ECO:0000256" key="5">
    <source>
        <dbReference type="ARBA" id="ARBA00023157"/>
    </source>
</evidence>
<evidence type="ECO:0000259" key="8">
    <source>
        <dbReference type="PROSITE" id="PS51296"/>
    </source>
</evidence>
<organism evidence="9 11">
    <name type="scientific">Algoriphagus ratkowskyi</name>
    <dbReference type="NCBI Taxonomy" id="57028"/>
    <lineage>
        <taxon>Bacteria</taxon>
        <taxon>Pseudomonadati</taxon>
        <taxon>Bacteroidota</taxon>
        <taxon>Cytophagia</taxon>
        <taxon>Cytophagales</taxon>
        <taxon>Cyclobacteriaceae</taxon>
        <taxon>Algoriphagus</taxon>
    </lineage>
</organism>
<keyword evidence="4" id="KW-0411">Iron-sulfur</keyword>
<evidence type="ECO:0000313" key="11">
    <source>
        <dbReference type="Proteomes" id="UP000249115"/>
    </source>
</evidence>
<keyword evidence="2" id="KW-0479">Metal-binding</keyword>
<evidence type="ECO:0000256" key="4">
    <source>
        <dbReference type="ARBA" id="ARBA00023014"/>
    </source>
</evidence>
<sequence>MDQIKSKTGNLSQSRREFVERAGMTAVMSAFGLAFFTSCSDSEDQTPGTPPNPTPPPTSSNGVTVSGNNIRIDLASQAGLAAAGGWLLIINAQTLVVNVGGSYFAMTSVCTHSACDRNWTFTNSKFTCTCHGSEFDTSGNVLKGPATLALKSYATALSGTTLSVTK</sequence>
<evidence type="ECO:0000256" key="7">
    <source>
        <dbReference type="SAM" id="MobiDB-lite"/>
    </source>
</evidence>
<protein>
    <submittedName>
        <fullName evidence="10">Rieske (2Fe-2S) protein</fullName>
    </submittedName>
    <submittedName>
        <fullName evidence="9">Rieske Fe-S protein</fullName>
    </submittedName>
</protein>
<evidence type="ECO:0000313" key="12">
    <source>
        <dbReference type="Proteomes" id="UP000321927"/>
    </source>
</evidence>
<dbReference type="GO" id="GO:0046872">
    <property type="term" value="F:metal ion binding"/>
    <property type="evidence" value="ECO:0007669"/>
    <property type="project" value="UniProtKB-KW"/>
</dbReference>
<dbReference type="InterPro" id="IPR014349">
    <property type="entry name" value="Rieske_Fe-S_prot"/>
</dbReference>
<dbReference type="CDD" id="cd03467">
    <property type="entry name" value="Rieske"/>
    <property type="match status" value="1"/>
</dbReference>
<dbReference type="InterPro" id="IPR005805">
    <property type="entry name" value="Rieske_Fe-S_prot_C"/>
</dbReference>
<dbReference type="OrthoDB" id="9767869at2"/>
<proteinExistence type="predicted"/>
<name>A0A2W7S121_9BACT</name>
<keyword evidence="1" id="KW-0001">2Fe-2S</keyword>
<dbReference type="InterPro" id="IPR036922">
    <property type="entry name" value="Rieske_2Fe-2S_sf"/>
</dbReference>
<gene>
    <name evidence="10" type="ORF">ESW18_01010</name>
    <name evidence="9" type="ORF">LV84_01951</name>
</gene>
<evidence type="ECO:0000313" key="9">
    <source>
        <dbReference type="EMBL" id="PZX56825.1"/>
    </source>
</evidence>
<comment type="cofactor">
    <cofactor evidence="6">
        <name>[2Fe-2S] cluster</name>
        <dbReference type="ChEBI" id="CHEBI:190135"/>
    </cofactor>
</comment>
<dbReference type="Proteomes" id="UP000321927">
    <property type="component" value="Unassembled WGS sequence"/>
</dbReference>
<reference evidence="9 11" key="1">
    <citation type="submission" date="2018-06" db="EMBL/GenBank/DDBJ databases">
        <title>Genomic Encyclopedia of Archaeal and Bacterial Type Strains, Phase II (KMG-II): from individual species to whole genera.</title>
        <authorList>
            <person name="Goeker M."/>
        </authorList>
    </citation>
    <scope>NUCLEOTIDE SEQUENCE [LARGE SCALE GENOMIC DNA]</scope>
    <source>
        <strain evidence="9 11">DSM 22686</strain>
    </source>
</reference>
<dbReference type="GO" id="GO:0051537">
    <property type="term" value="F:2 iron, 2 sulfur cluster binding"/>
    <property type="evidence" value="ECO:0007669"/>
    <property type="project" value="UniProtKB-KW"/>
</dbReference>
<feature type="region of interest" description="Disordered" evidence="7">
    <location>
        <begin position="41"/>
        <end position="62"/>
    </location>
</feature>
<evidence type="ECO:0000256" key="1">
    <source>
        <dbReference type="ARBA" id="ARBA00022714"/>
    </source>
</evidence>
<dbReference type="RefSeq" id="WP_086501298.1">
    <property type="nucleotide sequence ID" value="NZ_MSSV01000008.1"/>
</dbReference>
<dbReference type="InterPro" id="IPR017941">
    <property type="entry name" value="Rieske_2Fe-2S"/>
</dbReference>
<comment type="caution">
    <text evidence="9">The sequence shown here is derived from an EMBL/GenBank/DDBJ whole genome shotgun (WGS) entry which is preliminary data.</text>
</comment>
<dbReference type="PRINTS" id="PR00162">
    <property type="entry name" value="RIESKE"/>
</dbReference>
<dbReference type="SUPFAM" id="SSF50022">
    <property type="entry name" value="ISP domain"/>
    <property type="match status" value="1"/>
</dbReference>
<keyword evidence="5" id="KW-1015">Disulfide bond</keyword>
<evidence type="ECO:0000313" key="10">
    <source>
        <dbReference type="EMBL" id="TXD79741.1"/>
    </source>
</evidence>
<evidence type="ECO:0000256" key="3">
    <source>
        <dbReference type="ARBA" id="ARBA00023004"/>
    </source>
</evidence>
<dbReference type="EMBL" id="QKZU01000007">
    <property type="protein sequence ID" value="PZX56825.1"/>
    <property type="molecule type" value="Genomic_DNA"/>
</dbReference>
<dbReference type="PROSITE" id="PS51296">
    <property type="entry name" value="RIESKE"/>
    <property type="match status" value="1"/>
</dbReference>
<dbReference type="Proteomes" id="UP000249115">
    <property type="component" value="Unassembled WGS sequence"/>
</dbReference>
<reference evidence="10 12" key="2">
    <citation type="submission" date="2019-08" db="EMBL/GenBank/DDBJ databases">
        <title>Genome of Algoriphagus ratkowskyi IC026.</title>
        <authorList>
            <person name="Bowman J.P."/>
        </authorList>
    </citation>
    <scope>NUCLEOTIDE SEQUENCE [LARGE SCALE GENOMIC DNA]</scope>
    <source>
        <strain evidence="10 12">IC026</strain>
    </source>
</reference>
<dbReference type="Gene3D" id="2.102.10.10">
    <property type="entry name" value="Rieske [2Fe-2S] iron-sulphur domain"/>
    <property type="match status" value="1"/>
</dbReference>
<dbReference type="EMBL" id="VORV01000001">
    <property type="protein sequence ID" value="TXD79741.1"/>
    <property type="molecule type" value="Genomic_DNA"/>
</dbReference>
<accession>A0A2W7S121</accession>
<keyword evidence="12" id="KW-1185">Reference proteome</keyword>
<dbReference type="PANTHER" id="PTHR10134">
    <property type="entry name" value="CYTOCHROME B-C1 COMPLEX SUBUNIT RIESKE, MITOCHONDRIAL"/>
    <property type="match status" value="1"/>
</dbReference>
<feature type="compositionally biased region" description="Pro residues" evidence="7">
    <location>
        <begin position="48"/>
        <end position="58"/>
    </location>
</feature>
<dbReference type="GO" id="GO:0016020">
    <property type="term" value="C:membrane"/>
    <property type="evidence" value="ECO:0007669"/>
    <property type="project" value="InterPro"/>
</dbReference>
<evidence type="ECO:0000256" key="6">
    <source>
        <dbReference type="ARBA" id="ARBA00034078"/>
    </source>
</evidence>
<feature type="domain" description="Rieske" evidence="8">
    <location>
        <begin position="95"/>
        <end position="164"/>
    </location>
</feature>
<dbReference type="AlphaFoldDB" id="A0A2W7S121"/>